<dbReference type="EMBL" id="JAACJO010000002">
    <property type="protein sequence ID" value="KAF5362101.1"/>
    <property type="molecule type" value="Genomic_DNA"/>
</dbReference>
<dbReference type="OrthoDB" id="2131401at2759"/>
<feature type="transmembrane region" description="Helical" evidence="2">
    <location>
        <begin position="85"/>
        <end position="116"/>
    </location>
</feature>
<evidence type="ECO:0000313" key="4">
    <source>
        <dbReference type="Proteomes" id="UP000559027"/>
    </source>
</evidence>
<reference evidence="3 4" key="1">
    <citation type="journal article" date="2020" name="ISME J.">
        <title>Uncovering the hidden diversity of litter-decomposition mechanisms in mushroom-forming fungi.</title>
        <authorList>
            <person name="Floudas D."/>
            <person name="Bentzer J."/>
            <person name="Ahren D."/>
            <person name="Johansson T."/>
            <person name="Persson P."/>
            <person name="Tunlid A."/>
        </authorList>
    </citation>
    <scope>NUCLEOTIDE SEQUENCE [LARGE SCALE GENOMIC DNA]</scope>
    <source>
        <strain evidence="3 4">CBS 146.42</strain>
    </source>
</reference>
<feature type="region of interest" description="Disordered" evidence="1">
    <location>
        <begin position="58"/>
        <end position="78"/>
    </location>
</feature>
<feature type="region of interest" description="Disordered" evidence="1">
    <location>
        <begin position="1"/>
        <end position="42"/>
    </location>
</feature>
<keyword evidence="2" id="KW-0812">Transmembrane</keyword>
<gene>
    <name evidence="3" type="ORF">D9756_002683</name>
</gene>
<sequence length="134" mass="14534">MHIKSFTSNTVQPSSQEVPISTVQMSSEQEYSVDQEQGTARNNGAYVPLQLLGSRRSQLTARATPTSRSTMQAPKKNERRSRVTFAVLILLVFLALGLAGAVIGSAVLGFAVMGLYRAAGFKMSTIIEYLALNH</sequence>
<keyword evidence="4" id="KW-1185">Reference proteome</keyword>
<organism evidence="3 4">
    <name type="scientific">Leucocoprinus leucothites</name>
    <dbReference type="NCBI Taxonomy" id="201217"/>
    <lineage>
        <taxon>Eukaryota</taxon>
        <taxon>Fungi</taxon>
        <taxon>Dikarya</taxon>
        <taxon>Basidiomycota</taxon>
        <taxon>Agaricomycotina</taxon>
        <taxon>Agaricomycetes</taxon>
        <taxon>Agaricomycetidae</taxon>
        <taxon>Agaricales</taxon>
        <taxon>Agaricineae</taxon>
        <taxon>Agaricaceae</taxon>
        <taxon>Leucocoprinus</taxon>
    </lineage>
</organism>
<comment type="caution">
    <text evidence="3">The sequence shown here is derived from an EMBL/GenBank/DDBJ whole genome shotgun (WGS) entry which is preliminary data.</text>
</comment>
<keyword evidence="2" id="KW-1133">Transmembrane helix</keyword>
<keyword evidence="2" id="KW-0472">Membrane</keyword>
<dbReference type="AlphaFoldDB" id="A0A8H5GBY4"/>
<protein>
    <submittedName>
        <fullName evidence="3">Uncharacterized protein</fullName>
    </submittedName>
</protein>
<name>A0A8H5GBY4_9AGAR</name>
<evidence type="ECO:0000313" key="3">
    <source>
        <dbReference type="EMBL" id="KAF5362101.1"/>
    </source>
</evidence>
<evidence type="ECO:0000256" key="1">
    <source>
        <dbReference type="SAM" id="MobiDB-lite"/>
    </source>
</evidence>
<dbReference type="Proteomes" id="UP000559027">
    <property type="component" value="Unassembled WGS sequence"/>
</dbReference>
<feature type="compositionally biased region" description="Polar residues" evidence="1">
    <location>
        <begin position="58"/>
        <end position="72"/>
    </location>
</feature>
<accession>A0A8H5GBY4</accession>
<proteinExistence type="predicted"/>
<evidence type="ECO:0000256" key="2">
    <source>
        <dbReference type="SAM" id="Phobius"/>
    </source>
</evidence>